<evidence type="ECO:0000256" key="5">
    <source>
        <dbReference type="SAM" id="Phobius"/>
    </source>
</evidence>
<dbReference type="GO" id="GO:0016020">
    <property type="term" value="C:membrane"/>
    <property type="evidence" value="ECO:0007669"/>
    <property type="project" value="UniProtKB-SubCell"/>
</dbReference>
<evidence type="ECO:0000259" key="6">
    <source>
        <dbReference type="PROSITE" id="PS50004"/>
    </source>
</evidence>
<comment type="subcellular location">
    <subcellularLocation>
        <location evidence="1">Membrane</location>
        <topology evidence="1">Multi-pass membrane protein</topology>
    </subcellularLocation>
</comment>
<keyword evidence="4 5" id="KW-0472">Membrane</keyword>
<dbReference type="PROSITE" id="PS50004">
    <property type="entry name" value="C2"/>
    <property type="match status" value="1"/>
</dbReference>
<dbReference type="PANTHER" id="PTHR12308">
    <property type="entry name" value="ANOCTAMIN"/>
    <property type="match status" value="1"/>
</dbReference>
<feature type="transmembrane region" description="Helical" evidence="5">
    <location>
        <begin position="748"/>
        <end position="769"/>
    </location>
</feature>
<feature type="transmembrane region" description="Helical" evidence="5">
    <location>
        <begin position="652"/>
        <end position="673"/>
    </location>
</feature>
<feature type="transmembrane region" description="Helical" evidence="5">
    <location>
        <begin position="518"/>
        <end position="539"/>
    </location>
</feature>
<dbReference type="Proteomes" id="UP000266239">
    <property type="component" value="Unassembled WGS sequence"/>
</dbReference>
<evidence type="ECO:0000313" key="7">
    <source>
        <dbReference type="EMBL" id="RHX96703.1"/>
    </source>
</evidence>
<proteinExistence type="predicted"/>
<evidence type="ECO:0000256" key="1">
    <source>
        <dbReference type="ARBA" id="ARBA00004141"/>
    </source>
</evidence>
<gene>
    <name evidence="7" type="ORF">DYB25_004300</name>
</gene>
<accession>A0A396ZRE4</accession>
<reference evidence="7 8" key="1">
    <citation type="submission" date="2018-08" db="EMBL/GenBank/DDBJ databases">
        <title>Aphanomyces genome sequencing and annotation.</title>
        <authorList>
            <person name="Minardi D."/>
            <person name="Oidtmann B."/>
            <person name="Van Der Giezen M."/>
            <person name="Studholme D.J."/>
        </authorList>
    </citation>
    <scope>NUCLEOTIDE SEQUENCE [LARGE SCALE GENOMIC DNA]</scope>
    <source>
        <strain evidence="7 8">Yx</strain>
    </source>
</reference>
<dbReference type="SMART" id="SM00239">
    <property type="entry name" value="C2"/>
    <property type="match status" value="1"/>
</dbReference>
<keyword evidence="3 5" id="KW-1133">Transmembrane helix</keyword>
<dbReference type="Pfam" id="PF00168">
    <property type="entry name" value="C2"/>
    <property type="match status" value="1"/>
</dbReference>
<evidence type="ECO:0000256" key="4">
    <source>
        <dbReference type="ARBA" id="ARBA00023136"/>
    </source>
</evidence>
<evidence type="ECO:0000256" key="2">
    <source>
        <dbReference type="ARBA" id="ARBA00022692"/>
    </source>
</evidence>
<feature type="transmembrane region" description="Helical" evidence="5">
    <location>
        <begin position="438"/>
        <end position="457"/>
    </location>
</feature>
<dbReference type="GO" id="GO:0005254">
    <property type="term" value="F:chloride channel activity"/>
    <property type="evidence" value="ECO:0007669"/>
    <property type="project" value="TreeGrafter"/>
</dbReference>
<comment type="caution">
    <text evidence="7">The sequence shown here is derived from an EMBL/GenBank/DDBJ whole genome shotgun (WGS) entry which is preliminary data.</text>
</comment>
<evidence type="ECO:0000313" key="8">
    <source>
        <dbReference type="Proteomes" id="UP000266239"/>
    </source>
</evidence>
<dbReference type="PANTHER" id="PTHR12308:SF73">
    <property type="entry name" value="ANOCTAMIN"/>
    <property type="match status" value="1"/>
</dbReference>
<name>A0A396ZRE4_APHAT</name>
<dbReference type="VEuPathDB" id="FungiDB:H257_07347"/>
<protein>
    <recommendedName>
        <fullName evidence="6">C2 domain-containing protein</fullName>
    </recommendedName>
</protein>
<evidence type="ECO:0000256" key="3">
    <source>
        <dbReference type="ARBA" id="ARBA00022989"/>
    </source>
</evidence>
<feature type="domain" description="C2" evidence="6">
    <location>
        <begin position="920"/>
        <end position="1044"/>
    </location>
</feature>
<dbReference type="InterPro" id="IPR035892">
    <property type="entry name" value="C2_domain_sf"/>
</dbReference>
<sequence>MAARGKLGTRNSVILDIPAALASSSYGSHNSSEVCFSEYYYTLVFPNTPHDLTDVAGERISFAQAKAIIREVTCGGEANKTHAVNEFIQAWVEKFRSVSPIDVDTIPVGYFRELMRNIVIQRLESIPGLSLVTFTSSSSSSSETKGSLVETPKESNSDAEYIYCLIRVSRDLLFQQADLHNLLVPIWPEVDPGSEYWDIHGPETVWTVDDAERELNRMFLQGETQADEAQLFDDESPAMVSRRIHAIQRIADRSIQPCYHPSPHLYFPFRNHPAYQYLYRHLESSCQANMPFRIVDKIRVTKGLIDGEFNCDLLRKHNFLVHHMCVHSRDPSDEDEVTLDMLCDQWGSLTSLWHAWSHGHCRHLLGVLYYQPIDLIRHYFGEQLALYKQDVIPNTHTHAHNAVIDFAFLSFYAAQMVPLVALGLAAPLMKFVLRASHLVYYNTGLAVFNCLYAARLLRKWKVQQRWYACIWGMEEVVFDNSVRAEYVGSIRISPINNLPEIHAPASTQGIRRLQSSTLLWMAIAIDGALIYGVFALQHYVEAQWTSHSMSVYSYIAIAFIINLSQSPFHAVVVYLNEWENHRTTNQYDVALTVKCATTLSLISFFVCVFTSNVVVIVSTFQTLNYFGPILFSMFFKPYLFGCNSTKLPSLDAAACATETANLLLVVLLFNFLLSMRDIAGPLVDSISHAVRTRYQYATRLQSTYVYAPPSPPLPPSIIVPPTLDAEVQLEAYDGVLFDYAQIAITFGYVSWFAAASPQAAIVAFAITLVQRPFPVATATIGGWTIYFNMICLGGVVVNAATVVLAEMLTHQAHMKWEAIPTKNWLSHLFSLTILMAVLYALALTMTIYDTDDRSKLHHIKSLQTRQEYLRNVYLYQLTKSTSSRERPRGGIYLNGVYRYIISGDVDDGDQVDELRDELHVLERAIRLERPDESETIGTFHVVVVGANILPVMDRSTKALDGFVKVKLKLGDKVLPSKHKTAVKRKTRSPVWNAAFEFKIVSLDTLVHLEVMDWNMVGKSDHVGLATMPVTSVLPTSTDFADADIDGTCDMVAVDIPVDLADGLLESMAKDIPKFGRPVLHVSMGVKLNAQGCVHLRHHNRKRRVQAILQDMQTYLVWKSDDE</sequence>
<dbReference type="Gene3D" id="2.60.40.150">
    <property type="entry name" value="C2 domain"/>
    <property type="match status" value="1"/>
</dbReference>
<feature type="transmembrane region" description="Helical" evidence="5">
    <location>
        <begin position="406"/>
        <end position="426"/>
    </location>
</feature>
<feature type="transmembrane region" description="Helical" evidence="5">
    <location>
        <begin position="551"/>
        <end position="575"/>
    </location>
</feature>
<dbReference type="InterPro" id="IPR000008">
    <property type="entry name" value="C2_dom"/>
</dbReference>
<feature type="transmembrane region" description="Helical" evidence="5">
    <location>
        <begin position="824"/>
        <end position="848"/>
    </location>
</feature>
<keyword evidence="2 5" id="KW-0812">Transmembrane</keyword>
<dbReference type="InterPro" id="IPR049452">
    <property type="entry name" value="Anoctamin_TM"/>
</dbReference>
<dbReference type="InterPro" id="IPR007632">
    <property type="entry name" value="Anoctamin"/>
</dbReference>
<feature type="transmembrane region" description="Helical" evidence="5">
    <location>
        <begin position="781"/>
        <end position="804"/>
    </location>
</feature>
<organism evidence="7 8">
    <name type="scientific">Aphanomyces astaci</name>
    <name type="common">Crayfish plague agent</name>
    <dbReference type="NCBI Taxonomy" id="112090"/>
    <lineage>
        <taxon>Eukaryota</taxon>
        <taxon>Sar</taxon>
        <taxon>Stramenopiles</taxon>
        <taxon>Oomycota</taxon>
        <taxon>Saprolegniomycetes</taxon>
        <taxon>Saprolegniales</taxon>
        <taxon>Verrucalvaceae</taxon>
        <taxon>Aphanomyces</taxon>
    </lineage>
</organism>
<dbReference type="EMBL" id="QUTA01013240">
    <property type="protein sequence ID" value="RHX96703.1"/>
    <property type="molecule type" value="Genomic_DNA"/>
</dbReference>
<dbReference type="Pfam" id="PF04547">
    <property type="entry name" value="Anoctamin"/>
    <property type="match status" value="1"/>
</dbReference>
<dbReference type="SUPFAM" id="SSF49562">
    <property type="entry name" value="C2 domain (Calcium/lipid-binding domain, CaLB)"/>
    <property type="match status" value="1"/>
</dbReference>
<dbReference type="AlphaFoldDB" id="A0A396ZRE4"/>
<feature type="transmembrane region" description="Helical" evidence="5">
    <location>
        <begin position="596"/>
        <end position="617"/>
    </location>
</feature>